<dbReference type="InterPro" id="IPR014942">
    <property type="entry name" value="AbiEii"/>
</dbReference>
<keyword evidence="2" id="KW-1185">Reference proteome</keyword>
<accession>A0ABP6YYH7</accession>
<organism evidence="1 2">
    <name type="scientific">Streptomyces osmaniensis</name>
    <dbReference type="NCBI Taxonomy" id="593134"/>
    <lineage>
        <taxon>Bacteria</taxon>
        <taxon>Bacillati</taxon>
        <taxon>Actinomycetota</taxon>
        <taxon>Actinomycetes</taxon>
        <taxon>Kitasatosporales</taxon>
        <taxon>Streptomycetaceae</taxon>
        <taxon>Streptomyces</taxon>
    </lineage>
</organism>
<reference evidence="2" key="1">
    <citation type="journal article" date="2019" name="Int. J. Syst. Evol. Microbiol.">
        <title>The Global Catalogue of Microorganisms (GCM) 10K type strain sequencing project: providing services to taxonomists for standard genome sequencing and annotation.</title>
        <authorList>
            <consortium name="The Broad Institute Genomics Platform"/>
            <consortium name="The Broad Institute Genome Sequencing Center for Infectious Disease"/>
            <person name="Wu L."/>
            <person name="Ma J."/>
        </authorList>
    </citation>
    <scope>NUCLEOTIDE SEQUENCE [LARGE SCALE GENOMIC DNA]</scope>
    <source>
        <strain evidence="2">JCM 17656</strain>
    </source>
</reference>
<proteinExistence type="predicted"/>
<comment type="caution">
    <text evidence="1">The sequence shown here is derived from an EMBL/GenBank/DDBJ whole genome shotgun (WGS) entry which is preliminary data.</text>
</comment>
<dbReference type="Proteomes" id="UP001500707">
    <property type="component" value="Unassembled WGS sequence"/>
</dbReference>
<dbReference type="Pfam" id="PF08843">
    <property type="entry name" value="AbiEii"/>
    <property type="match status" value="1"/>
</dbReference>
<sequence length="223" mass="24643">MRLPDLHARLLADVLAVGSPYPLVITGGYAIQAHALLARPSQDLDVATQNPAPMEEIVRTLADGLTARGWYIEVIEVAPLSARLNASDTRSGAQETCEVDVFKEVFTRPAALSAYGPVLAEEDAIGTKVRALAERGLARDALDVFAASRRWPTTDLEEFGRRHARDRFDLESLQTRLTGVAWLDDAELEAYGATPELIDELMAWAQEWADDLGRRLLRDEDMD</sequence>
<dbReference type="EMBL" id="BAABCE010000033">
    <property type="protein sequence ID" value="GAA3594251.1"/>
    <property type="molecule type" value="Genomic_DNA"/>
</dbReference>
<evidence type="ECO:0008006" key="3">
    <source>
        <dbReference type="Google" id="ProtNLM"/>
    </source>
</evidence>
<protein>
    <recommendedName>
        <fullName evidence="3">Nucleotidyl transferase AbiEii toxin, Type IV TA system</fullName>
    </recommendedName>
</protein>
<name>A0ABP6YYH7_9ACTN</name>
<gene>
    <name evidence="1" type="ORF">GCM10022295_89590</name>
</gene>
<evidence type="ECO:0000313" key="2">
    <source>
        <dbReference type="Proteomes" id="UP001500707"/>
    </source>
</evidence>
<evidence type="ECO:0000313" key="1">
    <source>
        <dbReference type="EMBL" id="GAA3594251.1"/>
    </source>
</evidence>
<dbReference type="RefSeq" id="WP_346186636.1">
    <property type="nucleotide sequence ID" value="NZ_BAABCE010000033.1"/>
</dbReference>